<gene>
    <name evidence="6 7" type="primary">rsmH</name>
    <name evidence="7" type="ORF">COY16_01675</name>
</gene>
<dbReference type="SUPFAM" id="SSF53335">
    <property type="entry name" value="S-adenosyl-L-methionine-dependent methyltransferases"/>
    <property type="match status" value="1"/>
</dbReference>
<evidence type="ECO:0000256" key="5">
    <source>
        <dbReference type="ARBA" id="ARBA00022691"/>
    </source>
</evidence>
<feature type="binding site" evidence="6">
    <location>
        <position position="70"/>
    </location>
    <ligand>
        <name>S-adenosyl-L-methionine</name>
        <dbReference type="ChEBI" id="CHEBI:59789"/>
    </ligand>
</feature>
<sequence length="278" mass="31390">MRNKHTPVFLNEAVDALEIQNEGRYIDATYGEGGHSQEIIARGGRLLAIDADRNQVKKSIDSINVVQGNFADIQQIAESHSFTPVSGVLFDFGLSMGQIREGGKGFSFERRDDPLDMRLKETGMTVAEYLQSTDPETLTYELMKYSEDIYSPKIARKIIQMRSSEPIEKVQDLITIIDSVIKADMNTQKKSYARIFQALRIIVNDEMNNIKKGLQGALNITKKNGKIVIITFHSLEDRIVKSFARNGELGEESVIHVEKNRRLAPFERSAVLRVLTIK</sequence>
<evidence type="ECO:0000256" key="6">
    <source>
        <dbReference type="HAMAP-Rule" id="MF_01007"/>
    </source>
</evidence>
<dbReference type="PANTHER" id="PTHR11265:SF0">
    <property type="entry name" value="12S RRNA N4-METHYLCYTIDINE METHYLTRANSFERASE"/>
    <property type="match status" value="1"/>
</dbReference>
<dbReference type="InterPro" id="IPR023397">
    <property type="entry name" value="SAM-dep_MeTrfase_MraW_recog"/>
</dbReference>
<feature type="binding site" evidence="6">
    <location>
        <begin position="33"/>
        <end position="35"/>
    </location>
    <ligand>
        <name>S-adenosyl-L-methionine</name>
        <dbReference type="ChEBI" id="CHEBI:59789"/>
    </ligand>
</feature>
<dbReference type="GO" id="GO:0070475">
    <property type="term" value="P:rRNA base methylation"/>
    <property type="evidence" value="ECO:0007669"/>
    <property type="project" value="UniProtKB-UniRule"/>
</dbReference>
<feature type="binding site" evidence="6">
    <location>
        <position position="98"/>
    </location>
    <ligand>
        <name>S-adenosyl-L-methionine</name>
        <dbReference type="ChEBI" id="CHEBI:59789"/>
    </ligand>
</feature>
<dbReference type="PIRSF" id="PIRSF004486">
    <property type="entry name" value="MraW"/>
    <property type="match status" value="1"/>
</dbReference>
<comment type="caution">
    <text evidence="7">The sequence shown here is derived from an EMBL/GenBank/DDBJ whole genome shotgun (WGS) entry which is preliminary data.</text>
</comment>
<feature type="binding site" evidence="6">
    <location>
        <position position="50"/>
    </location>
    <ligand>
        <name>S-adenosyl-L-methionine</name>
        <dbReference type="ChEBI" id="CHEBI:59789"/>
    </ligand>
</feature>
<dbReference type="Gene3D" id="1.10.150.170">
    <property type="entry name" value="Putative methyltransferase TM0872, insert domain"/>
    <property type="match status" value="1"/>
</dbReference>
<dbReference type="EC" id="2.1.1.199" evidence="6"/>
<dbReference type="GO" id="GO:0071424">
    <property type="term" value="F:rRNA (cytosine-N4-)-methyltransferase activity"/>
    <property type="evidence" value="ECO:0007669"/>
    <property type="project" value="UniProtKB-UniRule"/>
</dbReference>
<evidence type="ECO:0000256" key="4">
    <source>
        <dbReference type="ARBA" id="ARBA00022679"/>
    </source>
</evidence>
<dbReference type="PANTHER" id="PTHR11265">
    <property type="entry name" value="S-ADENOSYL-METHYLTRANSFERASE MRAW"/>
    <property type="match status" value="1"/>
</dbReference>
<evidence type="ECO:0000256" key="1">
    <source>
        <dbReference type="ARBA" id="ARBA00010396"/>
    </source>
</evidence>
<dbReference type="NCBIfam" id="TIGR00006">
    <property type="entry name" value="16S rRNA (cytosine(1402)-N(4))-methyltransferase RsmH"/>
    <property type="match status" value="1"/>
</dbReference>
<feature type="binding site" evidence="6">
    <location>
        <position position="91"/>
    </location>
    <ligand>
        <name>S-adenosyl-L-methionine</name>
        <dbReference type="ChEBI" id="CHEBI:59789"/>
    </ligand>
</feature>
<protein>
    <recommendedName>
        <fullName evidence="6">Ribosomal RNA small subunit methyltransferase H</fullName>
        <ecNumber evidence="6">2.1.1.199</ecNumber>
    </recommendedName>
    <alternativeName>
        <fullName evidence="6">16S rRNA m(4)C1402 methyltransferase</fullName>
    </alternativeName>
    <alternativeName>
        <fullName evidence="6">rRNA (cytosine-N(4)-)-methyltransferase RsmH</fullName>
    </alternativeName>
</protein>
<dbReference type="InterPro" id="IPR029063">
    <property type="entry name" value="SAM-dependent_MTases_sf"/>
</dbReference>
<comment type="function">
    <text evidence="6">Specifically methylates the N4 position of cytidine in position 1402 (C1402) of 16S rRNA.</text>
</comment>
<evidence type="ECO:0000256" key="2">
    <source>
        <dbReference type="ARBA" id="ARBA00022552"/>
    </source>
</evidence>
<dbReference type="Proteomes" id="UP000228503">
    <property type="component" value="Unassembled WGS sequence"/>
</dbReference>
<evidence type="ECO:0000256" key="3">
    <source>
        <dbReference type="ARBA" id="ARBA00022603"/>
    </source>
</evidence>
<dbReference type="Pfam" id="PF01795">
    <property type="entry name" value="Methyltransf_5"/>
    <property type="match status" value="1"/>
</dbReference>
<reference evidence="8" key="1">
    <citation type="submission" date="2017-09" db="EMBL/GenBank/DDBJ databases">
        <title>Depth-based differentiation of microbial function through sediment-hosted aquifers and enrichment of novel symbionts in the deep terrestrial subsurface.</title>
        <authorList>
            <person name="Probst A.J."/>
            <person name="Ladd B."/>
            <person name="Jarett J.K."/>
            <person name="Geller-Mcgrath D.E."/>
            <person name="Sieber C.M.K."/>
            <person name="Emerson J.B."/>
            <person name="Anantharaman K."/>
            <person name="Thomas B.C."/>
            <person name="Malmstrom R."/>
            <person name="Stieglmeier M."/>
            <person name="Klingl A."/>
            <person name="Woyke T."/>
            <person name="Ryan C.M."/>
            <person name="Banfield J.F."/>
        </authorList>
    </citation>
    <scope>NUCLEOTIDE SEQUENCE [LARGE SCALE GENOMIC DNA]</scope>
</reference>
<keyword evidence="5 6" id="KW-0949">S-adenosyl-L-methionine</keyword>
<evidence type="ECO:0000313" key="7">
    <source>
        <dbReference type="EMBL" id="PIZ63519.1"/>
    </source>
</evidence>
<dbReference type="AlphaFoldDB" id="A0A2M7U0B6"/>
<accession>A0A2M7U0B6</accession>
<dbReference type="Gene3D" id="3.40.50.150">
    <property type="entry name" value="Vaccinia Virus protein VP39"/>
    <property type="match status" value="1"/>
</dbReference>
<proteinExistence type="inferred from homology"/>
<keyword evidence="2 6" id="KW-0698">rRNA processing</keyword>
<evidence type="ECO:0000313" key="8">
    <source>
        <dbReference type="Proteomes" id="UP000228503"/>
    </source>
</evidence>
<dbReference type="EMBL" id="PFOB01000019">
    <property type="protein sequence ID" value="PIZ63519.1"/>
    <property type="molecule type" value="Genomic_DNA"/>
</dbReference>
<dbReference type="HAMAP" id="MF_01007">
    <property type="entry name" value="16SrRNA_methyltr_H"/>
    <property type="match status" value="1"/>
</dbReference>
<comment type="subcellular location">
    <subcellularLocation>
        <location evidence="6">Cytoplasm</location>
    </subcellularLocation>
</comment>
<dbReference type="InterPro" id="IPR002903">
    <property type="entry name" value="RsmH"/>
</dbReference>
<keyword evidence="3 6" id="KW-0489">Methyltransferase</keyword>
<dbReference type="SUPFAM" id="SSF81799">
    <property type="entry name" value="Putative methyltransferase TM0872, insert domain"/>
    <property type="match status" value="1"/>
</dbReference>
<organism evidence="7 8">
    <name type="scientific">Candidatus Roizmanbacteria bacterium CG_4_10_14_0_2_um_filter_39_13</name>
    <dbReference type="NCBI Taxonomy" id="1974825"/>
    <lineage>
        <taxon>Bacteria</taxon>
        <taxon>Candidatus Roizmaniibacteriota</taxon>
    </lineage>
</organism>
<comment type="catalytic activity">
    <reaction evidence="6">
        <text>cytidine(1402) in 16S rRNA + S-adenosyl-L-methionine = N(4)-methylcytidine(1402) in 16S rRNA + S-adenosyl-L-homocysteine + H(+)</text>
        <dbReference type="Rhea" id="RHEA:42928"/>
        <dbReference type="Rhea" id="RHEA-COMP:10286"/>
        <dbReference type="Rhea" id="RHEA-COMP:10287"/>
        <dbReference type="ChEBI" id="CHEBI:15378"/>
        <dbReference type="ChEBI" id="CHEBI:57856"/>
        <dbReference type="ChEBI" id="CHEBI:59789"/>
        <dbReference type="ChEBI" id="CHEBI:74506"/>
        <dbReference type="ChEBI" id="CHEBI:82748"/>
        <dbReference type="EC" id="2.1.1.199"/>
    </reaction>
</comment>
<dbReference type="GO" id="GO:0005737">
    <property type="term" value="C:cytoplasm"/>
    <property type="evidence" value="ECO:0007669"/>
    <property type="project" value="UniProtKB-SubCell"/>
</dbReference>
<name>A0A2M7U0B6_9BACT</name>
<keyword evidence="6" id="KW-0963">Cytoplasm</keyword>
<keyword evidence="4 6" id="KW-0808">Transferase</keyword>
<comment type="similarity">
    <text evidence="1 6">Belongs to the methyltransferase superfamily. RsmH family.</text>
</comment>